<keyword evidence="1" id="KW-0472">Membrane</keyword>
<accession>R4WE90</accession>
<reference evidence="2" key="1">
    <citation type="journal article" date="2013" name="PLoS ONE">
        <title>Gene expression in gut symbiotic organ of stinkbug affected by extracellular bacterial symbiont.</title>
        <authorList>
            <person name="Futahashi R."/>
            <person name="Tanaka K."/>
            <person name="Tanahashi M."/>
            <person name="Nikoh N."/>
            <person name="Kikuchi Y."/>
            <person name="Lee B.L."/>
            <person name="Fukatsu T."/>
        </authorList>
    </citation>
    <scope>NUCLEOTIDE SEQUENCE</scope>
    <source>
        <tissue evidence="2">Midgut</tissue>
    </source>
</reference>
<organism evidence="2">
    <name type="scientific">Riptortus pedestris</name>
    <name type="common">Bean bug</name>
    <dbReference type="NCBI Taxonomy" id="329032"/>
    <lineage>
        <taxon>Eukaryota</taxon>
        <taxon>Metazoa</taxon>
        <taxon>Ecdysozoa</taxon>
        <taxon>Arthropoda</taxon>
        <taxon>Hexapoda</taxon>
        <taxon>Insecta</taxon>
        <taxon>Pterygota</taxon>
        <taxon>Neoptera</taxon>
        <taxon>Paraneoptera</taxon>
        <taxon>Hemiptera</taxon>
        <taxon>Heteroptera</taxon>
        <taxon>Panheteroptera</taxon>
        <taxon>Pentatomomorpha</taxon>
        <taxon>Coreoidea</taxon>
        <taxon>Alydidae</taxon>
        <taxon>Riptortus</taxon>
    </lineage>
</organism>
<name>R4WE90_RIPPE</name>
<protein>
    <submittedName>
        <fullName evidence="2">Unkown protein</fullName>
    </submittedName>
</protein>
<dbReference type="AlphaFoldDB" id="R4WE90"/>
<feature type="transmembrane region" description="Helical" evidence="1">
    <location>
        <begin position="66"/>
        <end position="88"/>
    </location>
</feature>
<dbReference type="EMBL" id="AK418214">
    <property type="protein sequence ID" value="BAN21429.1"/>
    <property type="molecule type" value="mRNA"/>
</dbReference>
<evidence type="ECO:0000313" key="2">
    <source>
        <dbReference type="EMBL" id="BAN21429.1"/>
    </source>
</evidence>
<proteinExistence type="evidence at transcript level"/>
<evidence type="ECO:0000256" key="1">
    <source>
        <dbReference type="SAM" id="Phobius"/>
    </source>
</evidence>
<keyword evidence="1" id="KW-1133">Transmembrane helix</keyword>
<sequence length="110" mass="13213">MSLVLNLVVSSREMGLNSILQIFRSSRPAILFNCPRFNTFAPYWIFAYMNNISIENEYFFNRLVQVYYEVLVINLVQMNLIIFCWVLLWEEEFETRIIDDLVLELFRSIV</sequence>
<keyword evidence="1" id="KW-0812">Transmembrane</keyword>